<name>A0A369JR17_HYPMA</name>
<evidence type="ECO:0008006" key="6">
    <source>
        <dbReference type="Google" id="ProtNLM"/>
    </source>
</evidence>
<dbReference type="InParanoid" id="A0A369JR17"/>
<evidence type="ECO:0000256" key="3">
    <source>
        <dbReference type="SAM" id="SignalP"/>
    </source>
</evidence>
<gene>
    <name evidence="4" type="ORF">Hypma_011744</name>
</gene>
<dbReference type="AlphaFoldDB" id="A0A369JR17"/>
<keyword evidence="2" id="KW-0812">Transmembrane</keyword>
<dbReference type="OrthoDB" id="2576311at2759"/>
<evidence type="ECO:0000256" key="2">
    <source>
        <dbReference type="SAM" id="Phobius"/>
    </source>
</evidence>
<feature type="region of interest" description="Disordered" evidence="1">
    <location>
        <begin position="277"/>
        <end position="312"/>
    </location>
</feature>
<keyword evidence="3" id="KW-0732">Signal</keyword>
<comment type="caution">
    <text evidence="4">The sequence shown here is derived from an EMBL/GenBank/DDBJ whole genome shotgun (WGS) entry which is preliminary data.</text>
</comment>
<dbReference type="STRING" id="39966.A0A369JR17"/>
<evidence type="ECO:0000313" key="5">
    <source>
        <dbReference type="Proteomes" id="UP000076154"/>
    </source>
</evidence>
<proteinExistence type="predicted"/>
<keyword evidence="2" id="KW-0472">Membrane</keyword>
<feature type="region of interest" description="Disordered" evidence="1">
    <location>
        <begin position="149"/>
        <end position="193"/>
    </location>
</feature>
<keyword evidence="2" id="KW-1133">Transmembrane helix</keyword>
<sequence length="312" mass="32696">MPPRLLLFLPLNSLLLIVSLGTNGALGATCTLPSFQWATNSQRQDPCSLAVQLGGVCGIQSVLPDLEGADDHYDPPTTDSQNSCTCSSVIYLLVSACAECQGASSSSWSRWIVNCSEPSSGFPQTLPAGVAVPSWAYLDVAVSDKFDAEQAQRTATRRPTESTGPGITLTDTDTALPTSPISLPPKPSSTSSTAPIAIASTTSLALPATQVPSTTSSKSNSNIGPIVGGAIGGFVFVVLTAGLLFWWIIRRRRSRIAPSTAYKNAYGALTHGSQPDAFYSRVRSPPVSTSPPPESPTTFESSKEGRFSPMAI</sequence>
<evidence type="ECO:0000256" key="1">
    <source>
        <dbReference type="SAM" id="MobiDB-lite"/>
    </source>
</evidence>
<feature type="chain" id="PRO_5016703703" description="Mid2 domain-containing protein" evidence="3">
    <location>
        <begin position="28"/>
        <end position="312"/>
    </location>
</feature>
<accession>A0A369JR17</accession>
<organism evidence="4 5">
    <name type="scientific">Hypsizygus marmoreus</name>
    <name type="common">White beech mushroom</name>
    <name type="synonym">Agaricus marmoreus</name>
    <dbReference type="NCBI Taxonomy" id="39966"/>
    <lineage>
        <taxon>Eukaryota</taxon>
        <taxon>Fungi</taxon>
        <taxon>Dikarya</taxon>
        <taxon>Basidiomycota</taxon>
        <taxon>Agaricomycotina</taxon>
        <taxon>Agaricomycetes</taxon>
        <taxon>Agaricomycetidae</taxon>
        <taxon>Agaricales</taxon>
        <taxon>Tricholomatineae</taxon>
        <taxon>Lyophyllaceae</taxon>
        <taxon>Hypsizygus</taxon>
    </lineage>
</organism>
<dbReference type="Gene3D" id="1.20.5.510">
    <property type="entry name" value="Single helix bin"/>
    <property type="match status" value="1"/>
</dbReference>
<dbReference type="EMBL" id="LUEZ02000055">
    <property type="protein sequence ID" value="RDB21236.1"/>
    <property type="molecule type" value="Genomic_DNA"/>
</dbReference>
<evidence type="ECO:0000313" key="4">
    <source>
        <dbReference type="EMBL" id="RDB21236.1"/>
    </source>
</evidence>
<protein>
    <recommendedName>
        <fullName evidence="6">Mid2 domain-containing protein</fullName>
    </recommendedName>
</protein>
<keyword evidence="5" id="KW-1185">Reference proteome</keyword>
<feature type="signal peptide" evidence="3">
    <location>
        <begin position="1"/>
        <end position="27"/>
    </location>
</feature>
<dbReference type="Proteomes" id="UP000076154">
    <property type="component" value="Unassembled WGS sequence"/>
</dbReference>
<feature type="compositionally biased region" description="Polar residues" evidence="1">
    <location>
        <begin position="161"/>
        <end position="175"/>
    </location>
</feature>
<reference evidence="4" key="1">
    <citation type="submission" date="2018-04" db="EMBL/GenBank/DDBJ databases">
        <title>Whole genome sequencing of Hypsizygus marmoreus.</title>
        <authorList>
            <person name="Choi I.-G."/>
            <person name="Min B."/>
            <person name="Kim J.-G."/>
            <person name="Kim S."/>
            <person name="Oh Y.-L."/>
            <person name="Kong W.-S."/>
            <person name="Park H."/>
            <person name="Jeong J."/>
            <person name="Song E.-S."/>
        </authorList>
    </citation>
    <scope>NUCLEOTIDE SEQUENCE [LARGE SCALE GENOMIC DNA]</scope>
    <source>
        <strain evidence="4">51987-8</strain>
    </source>
</reference>
<feature type="transmembrane region" description="Helical" evidence="2">
    <location>
        <begin position="226"/>
        <end position="249"/>
    </location>
</feature>